<feature type="non-terminal residue" evidence="1">
    <location>
        <position position="122"/>
    </location>
</feature>
<gene>
    <name evidence="1" type="ORF">RFULGI_LOCUS15664</name>
</gene>
<name>A0A9N9JHS6_9GLOM</name>
<protein>
    <submittedName>
        <fullName evidence="1">13497_t:CDS:1</fullName>
    </submittedName>
</protein>
<reference evidence="1" key="1">
    <citation type="submission" date="2021-06" db="EMBL/GenBank/DDBJ databases">
        <authorList>
            <person name="Kallberg Y."/>
            <person name="Tangrot J."/>
            <person name="Rosling A."/>
        </authorList>
    </citation>
    <scope>NUCLEOTIDE SEQUENCE</scope>
    <source>
        <strain evidence="1">IN212</strain>
    </source>
</reference>
<evidence type="ECO:0000313" key="1">
    <source>
        <dbReference type="EMBL" id="CAG8779256.1"/>
    </source>
</evidence>
<comment type="caution">
    <text evidence="1">The sequence shown here is derived from an EMBL/GenBank/DDBJ whole genome shotgun (WGS) entry which is preliminary data.</text>
</comment>
<evidence type="ECO:0000313" key="2">
    <source>
        <dbReference type="Proteomes" id="UP000789396"/>
    </source>
</evidence>
<dbReference type="OrthoDB" id="2439173at2759"/>
<accession>A0A9N9JHS6</accession>
<dbReference type="InterPro" id="IPR041078">
    <property type="entry name" value="Plavaka"/>
</dbReference>
<dbReference type="Proteomes" id="UP000789396">
    <property type="component" value="Unassembled WGS sequence"/>
</dbReference>
<feature type="non-terminal residue" evidence="1">
    <location>
        <position position="1"/>
    </location>
</feature>
<dbReference type="Pfam" id="PF18759">
    <property type="entry name" value="Plavaka"/>
    <property type="match status" value="1"/>
</dbReference>
<sequence length="122" mass="14019">IYDIGNISLDRHNKIDAKILLGYIPSLDYCSTSKKKTAQFRLAAQKLFHKALATILRPLRSLSNNGIHLYVNDCDAMNNVHLEKENINIRNENTTKDFLQWSKGNGKQISLHHIKNALWKHP</sequence>
<organism evidence="1 2">
    <name type="scientific">Racocetra fulgida</name>
    <dbReference type="NCBI Taxonomy" id="60492"/>
    <lineage>
        <taxon>Eukaryota</taxon>
        <taxon>Fungi</taxon>
        <taxon>Fungi incertae sedis</taxon>
        <taxon>Mucoromycota</taxon>
        <taxon>Glomeromycotina</taxon>
        <taxon>Glomeromycetes</taxon>
        <taxon>Diversisporales</taxon>
        <taxon>Gigasporaceae</taxon>
        <taxon>Racocetra</taxon>
    </lineage>
</organism>
<dbReference type="AlphaFoldDB" id="A0A9N9JHS6"/>
<dbReference type="EMBL" id="CAJVPZ010051579">
    <property type="protein sequence ID" value="CAG8779256.1"/>
    <property type="molecule type" value="Genomic_DNA"/>
</dbReference>
<keyword evidence="2" id="KW-1185">Reference proteome</keyword>
<proteinExistence type="predicted"/>